<dbReference type="Proteomes" id="UP000623687">
    <property type="component" value="Unassembled WGS sequence"/>
</dbReference>
<proteinExistence type="predicted"/>
<dbReference type="GeneID" id="59376192"/>
<dbReference type="PANTHER" id="PTHR28583:SF1">
    <property type="entry name" value="ACID CERAMIDASE"/>
    <property type="match status" value="1"/>
</dbReference>
<dbReference type="EC" id="3.5.1.23" evidence="1"/>
<comment type="caution">
    <text evidence="4">The sequence shown here is derived from an EMBL/GenBank/DDBJ whole genome shotgun (WGS) entry which is preliminary data.</text>
</comment>
<evidence type="ECO:0000259" key="3">
    <source>
        <dbReference type="Pfam" id="PF15508"/>
    </source>
</evidence>
<evidence type="ECO:0000313" key="4">
    <source>
        <dbReference type="EMBL" id="KAF7430665.1"/>
    </source>
</evidence>
<dbReference type="AlphaFoldDB" id="A0A8H7DRG1"/>
<feature type="domain" description="Acid ceramidase N-terminal" evidence="3">
    <location>
        <begin position="38"/>
        <end position="92"/>
    </location>
</feature>
<dbReference type="PANTHER" id="PTHR28583">
    <property type="entry name" value="ACID AMIDASE"/>
    <property type="match status" value="1"/>
</dbReference>
<gene>
    <name evidence="4" type="ORF">PC9H_006374</name>
</gene>
<dbReference type="RefSeq" id="XP_036631943.1">
    <property type="nucleotide sequence ID" value="XM_036775924.1"/>
</dbReference>
<dbReference type="EMBL" id="JACETU010000004">
    <property type="protein sequence ID" value="KAF7430665.1"/>
    <property type="molecule type" value="Genomic_DNA"/>
</dbReference>
<dbReference type="Pfam" id="PF15508">
    <property type="entry name" value="NAAA-beta"/>
    <property type="match status" value="1"/>
</dbReference>
<protein>
    <recommendedName>
        <fullName evidence="1">ceramidase</fullName>
        <ecNumber evidence="1">3.5.1.23</ecNumber>
    </recommendedName>
</protein>
<organism evidence="4 5">
    <name type="scientific">Pleurotus ostreatus</name>
    <name type="common">Oyster mushroom</name>
    <name type="synonym">White-rot fungus</name>
    <dbReference type="NCBI Taxonomy" id="5322"/>
    <lineage>
        <taxon>Eukaryota</taxon>
        <taxon>Fungi</taxon>
        <taxon>Dikarya</taxon>
        <taxon>Basidiomycota</taxon>
        <taxon>Agaricomycotina</taxon>
        <taxon>Agaricomycetes</taxon>
        <taxon>Agaricomycetidae</taxon>
        <taxon>Agaricales</taxon>
        <taxon>Pleurotineae</taxon>
        <taxon>Pleurotaceae</taxon>
        <taxon>Pleurotus</taxon>
    </lineage>
</organism>
<keyword evidence="5" id="KW-1185">Reference proteome</keyword>
<dbReference type="VEuPathDB" id="FungiDB:PC9H_006374"/>
<accession>A0A8H7DRG1</accession>
<evidence type="ECO:0000256" key="1">
    <source>
        <dbReference type="ARBA" id="ARBA00011891"/>
    </source>
</evidence>
<sequence length="428" mass="47908">MPSAGRSRSAHSKTSETSADTSSPRKRSKDGDQSKSFEPPTFTIDLSLPPRERHREICRIFREELQTLVPLYDEIMSYMPFPRLFRAAAKMALRRVASREETEEMLGIVEETGIPRHLVVAYNTFLDIMSGCVSGGVRVCDAGLDGRTEGVVHFRGLDWEMEQLRALTICIEYVRGGEVVARSVSYAGYTGVLTGVRQGLSMSLNYRMRILSPSSQISHRIHQLALLFGLRPSLSSYLREILLAPGKAPRPRSIIAAVPKFYSSPSYLVFCTPSTALLLEKDLQGATVYVGDGVSGGERLGSQEGEYLIVATNHDCHMESWSKAQWKKAIDSHGEIVEGLSKGILEDSIERKQTVVDMWQRKIKRTLGRRPDSPAVDLLQVRDVQKWLQRKPVLNECTHFSCIMDPSVEGGGLLWVRSYSEPVDMSKR</sequence>
<evidence type="ECO:0000256" key="2">
    <source>
        <dbReference type="SAM" id="MobiDB-lite"/>
    </source>
</evidence>
<name>A0A8H7DRG1_PLEOS</name>
<dbReference type="InterPro" id="IPR029130">
    <property type="entry name" value="Acid_ceramidase_N"/>
</dbReference>
<dbReference type="GO" id="GO:0017040">
    <property type="term" value="F:N-acylsphingosine amidohydrolase activity"/>
    <property type="evidence" value="ECO:0007669"/>
    <property type="project" value="UniProtKB-EC"/>
</dbReference>
<dbReference type="OrthoDB" id="5273684at2759"/>
<reference evidence="4" key="1">
    <citation type="submission" date="2019-07" db="EMBL/GenBank/DDBJ databases">
        <authorList>
            <person name="Palmer J.M."/>
        </authorList>
    </citation>
    <scope>NUCLEOTIDE SEQUENCE</scope>
    <source>
        <strain evidence="4">PC9</strain>
    </source>
</reference>
<evidence type="ECO:0000313" key="5">
    <source>
        <dbReference type="Proteomes" id="UP000623687"/>
    </source>
</evidence>
<feature type="region of interest" description="Disordered" evidence="2">
    <location>
        <begin position="1"/>
        <end position="48"/>
    </location>
</feature>